<dbReference type="AlphaFoldDB" id="A0A0B7A9V6"/>
<evidence type="ECO:0000313" key="1">
    <source>
        <dbReference type="EMBL" id="CEK76786.1"/>
    </source>
</evidence>
<accession>A0A0B7A9V6</accession>
<gene>
    <name evidence="1" type="primary">ORF101513</name>
    <name evidence="2" type="synonym">ORF101552</name>
</gene>
<reference evidence="1" key="1">
    <citation type="submission" date="2014-12" db="EMBL/GenBank/DDBJ databases">
        <title>Insight into the proteome of Arion vulgaris.</title>
        <authorList>
            <person name="Aradska J."/>
            <person name="Bulat T."/>
            <person name="Smidak R."/>
            <person name="Sarate P."/>
            <person name="Gangsoo J."/>
            <person name="Sialana F."/>
            <person name="Bilban M."/>
            <person name="Lubec G."/>
        </authorList>
    </citation>
    <scope>NUCLEOTIDE SEQUENCE</scope>
    <source>
        <tissue evidence="1">Skin</tissue>
    </source>
</reference>
<dbReference type="EMBL" id="HACG01029928">
    <property type="protein sequence ID" value="CEK76793.1"/>
    <property type="molecule type" value="Transcribed_RNA"/>
</dbReference>
<proteinExistence type="predicted"/>
<organism evidence="1">
    <name type="scientific">Arion vulgaris</name>
    <dbReference type="NCBI Taxonomy" id="1028688"/>
    <lineage>
        <taxon>Eukaryota</taxon>
        <taxon>Metazoa</taxon>
        <taxon>Spiralia</taxon>
        <taxon>Lophotrochozoa</taxon>
        <taxon>Mollusca</taxon>
        <taxon>Gastropoda</taxon>
        <taxon>Heterobranchia</taxon>
        <taxon>Euthyneura</taxon>
        <taxon>Panpulmonata</taxon>
        <taxon>Eupulmonata</taxon>
        <taxon>Stylommatophora</taxon>
        <taxon>Helicina</taxon>
        <taxon>Arionoidea</taxon>
        <taxon>Arionidae</taxon>
        <taxon>Arion</taxon>
    </lineage>
</organism>
<evidence type="ECO:0000313" key="2">
    <source>
        <dbReference type="EMBL" id="CEK76793.1"/>
    </source>
</evidence>
<dbReference type="EMBL" id="HACG01029921">
    <property type="protein sequence ID" value="CEK76786.1"/>
    <property type="molecule type" value="Transcribed_RNA"/>
</dbReference>
<sequence>MKTTHWTHGHMHTRMARLQIPLTMEEGEKKLSKTNLSSGHWQVLNLIMSGLR</sequence>
<name>A0A0B7A9V6_9EUPU</name>
<protein>
    <submittedName>
        <fullName evidence="1">Uncharacterized protein</fullName>
    </submittedName>
</protein>